<evidence type="ECO:0000313" key="2">
    <source>
        <dbReference type="Proteomes" id="UP000075182"/>
    </source>
</evidence>
<dbReference type="EMBL" id="FIMD01000005">
    <property type="protein sequence ID" value="CYX60192.1"/>
    <property type="molecule type" value="Genomic_DNA"/>
</dbReference>
<reference evidence="1 2" key="1">
    <citation type="submission" date="2016-02" db="EMBL/GenBank/DDBJ databases">
        <authorList>
            <consortium name="Pathogen Informatics"/>
        </authorList>
    </citation>
    <scope>NUCLEOTIDE SEQUENCE [LARGE SCALE GENOMIC DNA]</scope>
    <source>
        <strain evidence="1 2">SS999</strain>
    </source>
</reference>
<evidence type="ECO:0000313" key="1">
    <source>
        <dbReference type="EMBL" id="CYX60192.1"/>
    </source>
</evidence>
<name>A0A116RC77_STRSU</name>
<protein>
    <submittedName>
        <fullName evidence="1">Uncharacterized protein</fullName>
    </submittedName>
</protein>
<dbReference type="AlphaFoldDB" id="A0A116RC77"/>
<dbReference type="Proteomes" id="UP000075182">
    <property type="component" value="Unassembled WGS sequence"/>
</dbReference>
<proteinExistence type="predicted"/>
<sequence length="146" mass="16597">MKYTAKEIKQVLKNNGYKTQKISARDGYITIKDVTICCYEVAQLLKKELGISPYNVEYDYDAFSELVNSKMDEASKLFEEIKTGKEVRIENGEYIFVATFYSNCGKYNSHGEWTVRSPENPDAFRKGNTVASAYDIAYGLATLEAH</sequence>
<accession>A0A116RC77</accession>
<gene>
    <name evidence="1" type="ORF">ERS132536_00899</name>
</gene>
<organism evidence="1 2">
    <name type="scientific">Streptococcus suis</name>
    <dbReference type="NCBI Taxonomy" id="1307"/>
    <lineage>
        <taxon>Bacteria</taxon>
        <taxon>Bacillati</taxon>
        <taxon>Bacillota</taxon>
        <taxon>Bacilli</taxon>
        <taxon>Lactobacillales</taxon>
        <taxon>Streptococcaceae</taxon>
        <taxon>Streptococcus</taxon>
    </lineage>
</organism>
<dbReference type="RefSeq" id="WP_044675317.1">
    <property type="nucleotide sequence ID" value="NZ_CEGV01000022.1"/>
</dbReference>